<evidence type="ECO:0000256" key="1">
    <source>
        <dbReference type="SAM" id="MobiDB-lite"/>
    </source>
</evidence>
<proteinExistence type="predicted"/>
<sequence length="33" mass="3629">MAASADADIRREQAKTIQNGDRAFSPRQDGSQH</sequence>
<dbReference type="AlphaFoldDB" id="A0A6P8B299"/>
<protein>
    <submittedName>
        <fullName evidence="3">Uncharacterized protein</fullName>
    </submittedName>
</protein>
<feature type="region of interest" description="Disordered" evidence="1">
    <location>
        <begin position="1"/>
        <end position="33"/>
    </location>
</feature>
<dbReference type="Proteomes" id="UP000515153">
    <property type="component" value="Unplaced"/>
</dbReference>
<dbReference type="KEGG" id="pgri:PgNI_07338"/>
<evidence type="ECO:0000313" key="2">
    <source>
        <dbReference type="Proteomes" id="UP000515153"/>
    </source>
</evidence>
<keyword evidence="2" id="KW-1185">Reference proteome</keyword>
<name>A0A6P8B299_PYRGI</name>
<dbReference type="RefSeq" id="XP_030981250.1">
    <property type="nucleotide sequence ID" value="XM_031127352.1"/>
</dbReference>
<dbReference type="GeneID" id="41962261"/>
<accession>A0A6P8B299</accession>
<gene>
    <name evidence="3" type="ORF">PgNI_07338</name>
</gene>
<reference evidence="3" key="1">
    <citation type="journal article" date="2019" name="Mol. Biol. Evol.">
        <title>Blast fungal genomes show frequent chromosomal changes, gene gains and losses, and effector gene turnover.</title>
        <authorList>
            <person name="Gomez Luciano L.B."/>
            <person name="Jason Tsai I."/>
            <person name="Chuma I."/>
            <person name="Tosa Y."/>
            <person name="Chen Y.H."/>
            <person name="Li J.Y."/>
            <person name="Li M.Y."/>
            <person name="Jade Lu M.Y."/>
            <person name="Nakayashiki H."/>
            <person name="Li W.H."/>
        </authorList>
    </citation>
    <scope>NUCLEOTIDE SEQUENCE</scope>
    <source>
        <strain evidence="3">NI907</strain>
    </source>
</reference>
<organism evidence="2 3">
    <name type="scientific">Pyricularia grisea</name>
    <name type="common">Crabgrass-specific blast fungus</name>
    <name type="synonym">Magnaporthe grisea</name>
    <dbReference type="NCBI Taxonomy" id="148305"/>
    <lineage>
        <taxon>Eukaryota</taxon>
        <taxon>Fungi</taxon>
        <taxon>Dikarya</taxon>
        <taxon>Ascomycota</taxon>
        <taxon>Pezizomycotina</taxon>
        <taxon>Sordariomycetes</taxon>
        <taxon>Sordariomycetidae</taxon>
        <taxon>Magnaporthales</taxon>
        <taxon>Pyriculariaceae</taxon>
        <taxon>Pyricularia</taxon>
    </lineage>
</organism>
<evidence type="ECO:0000313" key="3">
    <source>
        <dbReference type="RefSeq" id="XP_030981250.1"/>
    </source>
</evidence>
<reference evidence="3" key="2">
    <citation type="submission" date="2019-10" db="EMBL/GenBank/DDBJ databases">
        <authorList>
            <consortium name="NCBI Genome Project"/>
        </authorList>
    </citation>
    <scope>NUCLEOTIDE SEQUENCE</scope>
    <source>
        <strain evidence="3">NI907</strain>
    </source>
</reference>
<reference evidence="3" key="3">
    <citation type="submission" date="2025-08" db="UniProtKB">
        <authorList>
            <consortium name="RefSeq"/>
        </authorList>
    </citation>
    <scope>IDENTIFICATION</scope>
    <source>
        <strain evidence="3">NI907</strain>
    </source>
</reference>